<comment type="caution">
    <text evidence="5">The sequence shown here is derived from an EMBL/GenBank/DDBJ whole genome shotgun (WGS) entry which is preliminary data.</text>
</comment>
<evidence type="ECO:0000256" key="1">
    <source>
        <dbReference type="ARBA" id="ARBA00022692"/>
    </source>
</evidence>
<evidence type="ECO:0000313" key="6">
    <source>
        <dbReference type="Proteomes" id="UP001195483"/>
    </source>
</evidence>
<dbReference type="EMBL" id="JAEAOA010001959">
    <property type="protein sequence ID" value="KAK3591435.1"/>
    <property type="molecule type" value="Genomic_DNA"/>
</dbReference>
<sequence>MEGDFSSATELDDFLFKGLNISSTAQLVGCCIVSCIATCIYEATKSLMLYVQVQIHQNPLINGKKVNSVQERSPLFSSLAVPSSVDQIKRRRLRYHVFGYFVHVFNITLGYFIMLAVMQFSAWVTIAILIGSCIGYFIFGAVNSWNKWKFSHLMPASSNNSPSTSQHHLFSQ</sequence>
<reference evidence="5" key="2">
    <citation type="journal article" date="2021" name="Genome Biol. Evol.">
        <title>Developing a high-quality reference genome for a parasitic bivalve with doubly uniparental inheritance (Bivalvia: Unionida).</title>
        <authorList>
            <person name="Smith C.H."/>
        </authorList>
    </citation>
    <scope>NUCLEOTIDE SEQUENCE</scope>
    <source>
        <strain evidence="5">CHS0354</strain>
        <tissue evidence="5">Mantle</tissue>
    </source>
</reference>
<gene>
    <name evidence="5" type="ORF">CHS0354_033434</name>
</gene>
<evidence type="ECO:0000313" key="5">
    <source>
        <dbReference type="EMBL" id="KAK3591435.1"/>
    </source>
</evidence>
<keyword evidence="4" id="KW-0186">Copper</keyword>
<keyword evidence="3 4" id="KW-0472">Membrane</keyword>
<evidence type="ECO:0000256" key="3">
    <source>
        <dbReference type="ARBA" id="ARBA00023136"/>
    </source>
</evidence>
<dbReference type="Pfam" id="PF04145">
    <property type="entry name" value="Ctr"/>
    <property type="match status" value="1"/>
</dbReference>
<dbReference type="PANTHER" id="PTHR12483">
    <property type="entry name" value="SOLUTE CARRIER FAMILY 31 COPPER TRANSPORTERS"/>
    <property type="match status" value="1"/>
</dbReference>
<keyword evidence="1 4" id="KW-0812">Transmembrane</keyword>
<comment type="subcellular location">
    <subcellularLocation>
        <location evidence="4">Membrane</location>
        <topology evidence="4">Multi-pass membrane protein</topology>
    </subcellularLocation>
</comment>
<feature type="transmembrane region" description="Helical" evidence="4">
    <location>
        <begin position="123"/>
        <end position="145"/>
    </location>
</feature>
<comment type="similarity">
    <text evidence="4">Belongs to the copper transporter (Ctr) (TC 1.A.56) family. SLC31A subfamily.</text>
</comment>
<dbReference type="GO" id="GO:0016020">
    <property type="term" value="C:membrane"/>
    <property type="evidence" value="ECO:0007669"/>
    <property type="project" value="UniProtKB-SubCell"/>
</dbReference>
<dbReference type="PANTHER" id="PTHR12483:SF115">
    <property type="entry name" value="COPPER TRANSPORT PROTEIN"/>
    <property type="match status" value="1"/>
</dbReference>
<evidence type="ECO:0000256" key="4">
    <source>
        <dbReference type="RuleBase" id="RU367022"/>
    </source>
</evidence>
<accession>A0AAE0VWB3</accession>
<keyword evidence="2 4" id="KW-1133">Transmembrane helix</keyword>
<name>A0AAE0VWB3_9BIVA</name>
<organism evidence="5 6">
    <name type="scientific">Potamilus streckersoni</name>
    <dbReference type="NCBI Taxonomy" id="2493646"/>
    <lineage>
        <taxon>Eukaryota</taxon>
        <taxon>Metazoa</taxon>
        <taxon>Spiralia</taxon>
        <taxon>Lophotrochozoa</taxon>
        <taxon>Mollusca</taxon>
        <taxon>Bivalvia</taxon>
        <taxon>Autobranchia</taxon>
        <taxon>Heteroconchia</taxon>
        <taxon>Palaeoheterodonta</taxon>
        <taxon>Unionida</taxon>
        <taxon>Unionoidea</taxon>
        <taxon>Unionidae</taxon>
        <taxon>Ambleminae</taxon>
        <taxon>Lampsilini</taxon>
        <taxon>Potamilus</taxon>
    </lineage>
</organism>
<protein>
    <recommendedName>
        <fullName evidence="4">Copper transport protein</fullName>
    </recommendedName>
</protein>
<keyword evidence="4" id="KW-0187">Copper transport</keyword>
<keyword evidence="4" id="KW-0406">Ion transport</keyword>
<feature type="transmembrane region" description="Helical" evidence="4">
    <location>
        <begin position="20"/>
        <end position="41"/>
    </location>
</feature>
<keyword evidence="6" id="KW-1185">Reference proteome</keyword>
<feature type="transmembrane region" description="Helical" evidence="4">
    <location>
        <begin position="97"/>
        <end position="117"/>
    </location>
</feature>
<dbReference type="InterPro" id="IPR007274">
    <property type="entry name" value="Cop_transporter"/>
</dbReference>
<dbReference type="AlphaFoldDB" id="A0AAE0VWB3"/>
<reference evidence="5" key="1">
    <citation type="journal article" date="2021" name="Genome Biol. Evol.">
        <title>A High-Quality Reference Genome for a Parasitic Bivalve with Doubly Uniparental Inheritance (Bivalvia: Unionida).</title>
        <authorList>
            <person name="Smith C.H."/>
        </authorList>
    </citation>
    <scope>NUCLEOTIDE SEQUENCE</scope>
    <source>
        <strain evidence="5">CHS0354</strain>
    </source>
</reference>
<dbReference type="Proteomes" id="UP001195483">
    <property type="component" value="Unassembled WGS sequence"/>
</dbReference>
<evidence type="ECO:0000256" key="2">
    <source>
        <dbReference type="ARBA" id="ARBA00022989"/>
    </source>
</evidence>
<keyword evidence="4" id="KW-0813">Transport</keyword>
<proteinExistence type="inferred from homology"/>
<reference evidence="5" key="3">
    <citation type="submission" date="2023-05" db="EMBL/GenBank/DDBJ databases">
        <authorList>
            <person name="Smith C.H."/>
        </authorList>
    </citation>
    <scope>NUCLEOTIDE SEQUENCE</scope>
    <source>
        <strain evidence="5">CHS0354</strain>
        <tissue evidence="5">Mantle</tissue>
    </source>
</reference>
<dbReference type="GO" id="GO:0005375">
    <property type="term" value="F:copper ion transmembrane transporter activity"/>
    <property type="evidence" value="ECO:0007669"/>
    <property type="project" value="UniProtKB-UniRule"/>
</dbReference>